<reference evidence="1 2" key="1">
    <citation type="submission" date="2020-08" db="EMBL/GenBank/DDBJ databases">
        <title>Genomic Encyclopedia of Type Strains, Phase IV (KMG-IV): sequencing the most valuable type-strain genomes for metagenomic binning, comparative biology and taxonomic classification.</title>
        <authorList>
            <person name="Goeker M."/>
        </authorList>
    </citation>
    <scope>NUCLEOTIDE SEQUENCE [LARGE SCALE GENOMIC DNA]</scope>
    <source>
        <strain evidence="1 2">DSM 27244</strain>
    </source>
</reference>
<gene>
    <name evidence="1" type="ORF">FHR19_003371</name>
</gene>
<dbReference type="RefSeq" id="WP_184030854.1">
    <property type="nucleotide sequence ID" value="NZ_JACIJJ010000007.1"/>
</dbReference>
<organism evidence="1 2">
    <name type="scientific">Sphingomonas yantingensis</name>
    <dbReference type="NCBI Taxonomy" id="1241761"/>
    <lineage>
        <taxon>Bacteria</taxon>
        <taxon>Pseudomonadati</taxon>
        <taxon>Pseudomonadota</taxon>
        <taxon>Alphaproteobacteria</taxon>
        <taxon>Sphingomonadales</taxon>
        <taxon>Sphingomonadaceae</taxon>
        <taxon>Sphingomonas</taxon>
    </lineage>
</organism>
<comment type="caution">
    <text evidence="1">The sequence shown here is derived from an EMBL/GenBank/DDBJ whole genome shotgun (WGS) entry which is preliminary data.</text>
</comment>
<protein>
    <submittedName>
        <fullName evidence="1">Uncharacterized protein</fullName>
    </submittedName>
</protein>
<accession>A0A7W9EKU8</accession>
<dbReference type="EMBL" id="JACIJJ010000007">
    <property type="protein sequence ID" value="MBB5699991.1"/>
    <property type="molecule type" value="Genomic_DNA"/>
</dbReference>
<evidence type="ECO:0000313" key="1">
    <source>
        <dbReference type="EMBL" id="MBB5699991.1"/>
    </source>
</evidence>
<name>A0A7W9EKU8_9SPHN</name>
<dbReference type="Proteomes" id="UP000557739">
    <property type="component" value="Unassembled WGS sequence"/>
</dbReference>
<dbReference type="AlphaFoldDB" id="A0A7W9EKU8"/>
<proteinExistence type="predicted"/>
<keyword evidence="2" id="KW-1185">Reference proteome</keyword>
<evidence type="ECO:0000313" key="2">
    <source>
        <dbReference type="Proteomes" id="UP000557739"/>
    </source>
</evidence>
<sequence>MSASLARRIAKLEPRIIPQRVPHVVIVPTGGTSIEAIAAFKRQHARKLKPYHTVLVLPARIEGAEAEADFKDRFFAHQTRLVADAKSSTKDLSNG</sequence>